<dbReference type="Gene3D" id="3.20.20.140">
    <property type="entry name" value="Metal-dependent hydrolases"/>
    <property type="match status" value="1"/>
</dbReference>
<dbReference type="Proteomes" id="UP000619743">
    <property type="component" value="Unassembled WGS sequence"/>
</dbReference>
<dbReference type="SUPFAM" id="SSF51556">
    <property type="entry name" value="Metallo-dependent hydrolases"/>
    <property type="match status" value="1"/>
</dbReference>
<name>A0A8J2U413_9GAMM</name>
<dbReference type="PANTHER" id="PTHR43794">
    <property type="entry name" value="AMINOHYDROLASE SSNA-RELATED"/>
    <property type="match status" value="1"/>
</dbReference>
<dbReference type="NCBIfam" id="NF006055">
    <property type="entry name" value="PRK08203.1"/>
    <property type="match status" value="1"/>
</dbReference>
<protein>
    <submittedName>
        <fullName evidence="6">8-oxoguanine deaminase</fullName>
    </submittedName>
</protein>
<gene>
    <name evidence="6" type="ORF">GCM10011369_13120</name>
</gene>
<dbReference type="InterPro" id="IPR050287">
    <property type="entry name" value="MTA/SAH_deaminase"/>
</dbReference>
<feature type="domain" description="Amidohydrolase-related" evidence="5">
    <location>
        <begin position="45"/>
        <end position="391"/>
    </location>
</feature>
<dbReference type="InterPro" id="IPR006680">
    <property type="entry name" value="Amidohydro-rel"/>
</dbReference>
<dbReference type="CDD" id="cd01298">
    <property type="entry name" value="ATZ_TRZ_like"/>
    <property type="match status" value="1"/>
</dbReference>
<evidence type="ECO:0000313" key="6">
    <source>
        <dbReference type="EMBL" id="GGA72765.1"/>
    </source>
</evidence>
<comment type="similarity">
    <text evidence="1">Belongs to the metallo-dependent hydrolases superfamily. ATZ/TRZ family.</text>
</comment>
<evidence type="ECO:0000256" key="1">
    <source>
        <dbReference type="ARBA" id="ARBA00006745"/>
    </source>
</evidence>
<dbReference type="Gene3D" id="2.30.40.10">
    <property type="entry name" value="Urease, subunit C, domain 1"/>
    <property type="match status" value="1"/>
</dbReference>
<dbReference type="PANTHER" id="PTHR43794:SF11">
    <property type="entry name" value="AMIDOHYDROLASE-RELATED DOMAIN-CONTAINING PROTEIN"/>
    <property type="match status" value="1"/>
</dbReference>
<sequence length="441" mass="47669">MCWTGNEQDAGHGVVIEDDRIVELVATGQTPKLSYNRQFNAANLVLLPGLINCHHHFYQTLTRAVPAALNKELFPWLQTLYPIWANLDEESIYLSTQLALAELLLSGCTTAVDHHYIFSQSLQHATDVQVEASATTGARVVLTRGSMSLGQSAGGLPPDSVVQQDEQILLESQRLIDAFHQSHSGSKCQIALAPCSPFSVTPELMKQTAELAKRNDVLLHTHLAETEDENQFCLRQFGMRPLDYLESVGWLQQRTWLAHGIHFDAAEISRLGQVQIGISHCPSSNMVLASGICPTQELTNAGVRVGLGVDGSASNDGSNLIQETRQAMLLGKLKYGAANFSHHHALQMATAGGAALLHRPELGSIAVGQQADLALFSLDEPRFSGAADPLAALLLCGAHQAKHVMVAGQWQVTDGAMVNLDIEALVAKHQAAAQRLLKQIG</sequence>
<dbReference type="InterPro" id="IPR011059">
    <property type="entry name" value="Metal-dep_hydrolase_composite"/>
</dbReference>
<dbReference type="InterPro" id="IPR032466">
    <property type="entry name" value="Metal_Hydrolase"/>
</dbReference>
<dbReference type="GO" id="GO:0016814">
    <property type="term" value="F:hydrolase activity, acting on carbon-nitrogen (but not peptide) bonds, in cyclic amidines"/>
    <property type="evidence" value="ECO:0007669"/>
    <property type="project" value="UniProtKB-ARBA"/>
</dbReference>
<evidence type="ECO:0000259" key="5">
    <source>
        <dbReference type="Pfam" id="PF01979"/>
    </source>
</evidence>
<dbReference type="SUPFAM" id="SSF51338">
    <property type="entry name" value="Composite domain of metallo-dependent hydrolases"/>
    <property type="match status" value="1"/>
</dbReference>
<evidence type="ECO:0000256" key="3">
    <source>
        <dbReference type="ARBA" id="ARBA00022801"/>
    </source>
</evidence>
<keyword evidence="3" id="KW-0378">Hydrolase</keyword>
<evidence type="ECO:0000256" key="2">
    <source>
        <dbReference type="ARBA" id="ARBA00022723"/>
    </source>
</evidence>
<keyword evidence="7" id="KW-1185">Reference proteome</keyword>
<organism evidence="6 7">
    <name type="scientific">Neiella marina</name>
    <dbReference type="NCBI Taxonomy" id="508461"/>
    <lineage>
        <taxon>Bacteria</taxon>
        <taxon>Pseudomonadati</taxon>
        <taxon>Pseudomonadota</taxon>
        <taxon>Gammaproteobacteria</taxon>
        <taxon>Alteromonadales</taxon>
        <taxon>Echinimonadaceae</taxon>
        <taxon>Neiella</taxon>
    </lineage>
</organism>
<reference evidence="7" key="1">
    <citation type="journal article" date="2019" name="Int. J. Syst. Evol. Microbiol.">
        <title>The Global Catalogue of Microorganisms (GCM) 10K type strain sequencing project: providing services to taxonomists for standard genome sequencing and annotation.</title>
        <authorList>
            <consortium name="The Broad Institute Genomics Platform"/>
            <consortium name="The Broad Institute Genome Sequencing Center for Infectious Disease"/>
            <person name="Wu L."/>
            <person name="Ma J."/>
        </authorList>
    </citation>
    <scope>NUCLEOTIDE SEQUENCE [LARGE SCALE GENOMIC DNA]</scope>
    <source>
        <strain evidence="7">CGMCC 1.10130</strain>
    </source>
</reference>
<accession>A0A8J2U413</accession>
<keyword evidence="4" id="KW-0862">Zinc</keyword>
<evidence type="ECO:0000256" key="4">
    <source>
        <dbReference type="ARBA" id="ARBA00022833"/>
    </source>
</evidence>
<keyword evidence="2" id="KW-0479">Metal-binding</keyword>
<dbReference type="GO" id="GO:0046872">
    <property type="term" value="F:metal ion binding"/>
    <property type="evidence" value="ECO:0007669"/>
    <property type="project" value="UniProtKB-KW"/>
</dbReference>
<dbReference type="FunFam" id="3.20.20.140:FF:000014">
    <property type="entry name" value="5-methylthioadenosine/S-adenosylhomocysteine deaminase"/>
    <property type="match status" value="1"/>
</dbReference>
<proteinExistence type="inferred from homology"/>
<dbReference type="AlphaFoldDB" id="A0A8J2U413"/>
<dbReference type="EMBL" id="BMDX01000005">
    <property type="protein sequence ID" value="GGA72765.1"/>
    <property type="molecule type" value="Genomic_DNA"/>
</dbReference>
<comment type="caution">
    <text evidence="6">The sequence shown here is derived from an EMBL/GenBank/DDBJ whole genome shotgun (WGS) entry which is preliminary data.</text>
</comment>
<dbReference type="GO" id="GO:0019239">
    <property type="term" value="F:deaminase activity"/>
    <property type="evidence" value="ECO:0007669"/>
    <property type="project" value="UniProtKB-ARBA"/>
</dbReference>
<evidence type="ECO:0000313" key="7">
    <source>
        <dbReference type="Proteomes" id="UP000619743"/>
    </source>
</evidence>
<dbReference type="Pfam" id="PF01979">
    <property type="entry name" value="Amidohydro_1"/>
    <property type="match status" value="1"/>
</dbReference>